<feature type="compositionally biased region" description="Basic and acidic residues" evidence="1">
    <location>
        <begin position="272"/>
        <end position="281"/>
    </location>
</feature>
<evidence type="ECO:0000256" key="1">
    <source>
        <dbReference type="SAM" id="MobiDB-lite"/>
    </source>
</evidence>
<dbReference type="EMBL" id="CP012523">
    <property type="protein sequence ID" value="ALC38223.1"/>
    <property type="molecule type" value="Genomic_DNA"/>
</dbReference>
<evidence type="ECO:0000313" key="3">
    <source>
        <dbReference type="EMBL" id="ALC38223.1"/>
    </source>
</evidence>
<evidence type="ECO:0000259" key="2">
    <source>
        <dbReference type="Pfam" id="PF13870"/>
    </source>
</evidence>
<dbReference type="Pfam" id="PF13870">
    <property type="entry name" value="CCDC113_CCDC96_CC"/>
    <property type="match status" value="1"/>
</dbReference>
<evidence type="ECO:0000313" key="4">
    <source>
        <dbReference type="Proteomes" id="UP000494163"/>
    </source>
</evidence>
<organism evidence="3 4">
    <name type="scientific">Drosophila busckii</name>
    <name type="common">Fruit fly</name>
    <dbReference type="NCBI Taxonomy" id="30019"/>
    <lineage>
        <taxon>Eukaryota</taxon>
        <taxon>Metazoa</taxon>
        <taxon>Ecdysozoa</taxon>
        <taxon>Arthropoda</taxon>
        <taxon>Hexapoda</taxon>
        <taxon>Insecta</taxon>
        <taxon>Pterygota</taxon>
        <taxon>Neoptera</taxon>
        <taxon>Endopterygota</taxon>
        <taxon>Diptera</taxon>
        <taxon>Brachycera</taxon>
        <taxon>Muscomorpha</taxon>
        <taxon>Ephydroidea</taxon>
        <taxon>Drosophilidae</taxon>
        <taxon>Drosophila</taxon>
    </lineage>
</organism>
<gene>
    <name evidence="3" type="ORF">Dbus_chr2Lg308</name>
</gene>
<dbReference type="SMR" id="A0A0M3QT35"/>
<feature type="compositionally biased region" description="Basic and acidic residues" evidence="1">
    <location>
        <begin position="99"/>
        <end position="115"/>
    </location>
</feature>
<dbReference type="STRING" id="30019.A0A0M3QT35"/>
<proteinExistence type="predicted"/>
<accession>A0A0M3QT35</accession>
<dbReference type="AlphaFoldDB" id="A0A0M3QT35"/>
<feature type="compositionally biased region" description="Basic residues" evidence="1">
    <location>
        <begin position="176"/>
        <end position="185"/>
    </location>
</feature>
<name>A0A0M3QT35_DROBS</name>
<feature type="non-terminal residue" evidence="3">
    <location>
        <position position="739"/>
    </location>
</feature>
<reference evidence="3 4" key="1">
    <citation type="submission" date="2015-08" db="EMBL/GenBank/DDBJ databases">
        <title>Ancestral chromatin configuration constrains chromatin evolution on differentiating sex chromosomes in Drosophila.</title>
        <authorList>
            <person name="Zhou Q."/>
            <person name="Bachtrog D."/>
        </authorList>
    </citation>
    <scope>NUCLEOTIDE SEQUENCE [LARGE SCALE GENOMIC DNA]</scope>
    <source>
        <tissue evidence="3">Whole larvae</tissue>
    </source>
</reference>
<feature type="region of interest" description="Disordered" evidence="1">
    <location>
        <begin position="1"/>
        <end position="23"/>
    </location>
</feature>
<protein>
    <submittedName>
        <fullName evidence="3">CG31231</fullName>
    </submittedName>
</protein>
<feature type="compositionally biased region" description="Low complexity" evidence="1">
    <location>
        <begin position="137"/>
        <end position="147"/>
    </location>
</feature>
<keyword evidence="4" id="KW-1185">Reference proteome</keyword>
<feature type="compositionally biased region" description="Low complexity" evidence="1">
    <location>
        <begin position="11"/>
        <end position="21"/>
    </location>
</feature>
<feature type="compositionally biased region" description="Basic and acidic residues" evidence="1">
    <location>
        <begin position="186"/>
        <end position="198"/>
    </location>
</feature>
<feature type="region of interest" description="Disordered" evidence="1">
    <location>
        <begin position="254"/>
        <end position="317"/>
    </location>
</feature>
<sequence length="739" mass="84548">MADNVEEEVAAEPLAEAAVVESNAPPLEESVAEIAAKTQDDTVVEPTVTKRKPAFDEEEEPAKPKGEEGEAQVDGDGAEISVEELKRIEHEKRKKKRDERREADARLRDILKENEPEPEQEPEPKKKQKRDTETDIEGGAEAAADTTEAGDEEAEADTEAFEAAPTDPETDVGQRTSKRLTPSKKRGSEELATVEERGSLLLSGEYDRLLMGEVKEATTTSSDEEDHRRPCSVSYKAEFLTAFVLPSWSDISSELTEEVEEPVAVATKPAKRRETDDKKGGFVDATAVGEDESGSSKDDVVDTSEAQKLGEEEAEVTESSTSISFDWPFPLEDEPPPVVKELDDLEAFEVMFDLQASFHVPEEEAVEGEEMKAVREMNQIVYEFIFRLMDDVVEAAEYVDPLKVLGAKLDKRKMIEELFTAIRQHCAVKQFNTQLNSKMCDYYRRVGQQRAFAQLPLQTHIIERQRYADALAKLDHAKKKAVEAKKKNSYLMSSVRMDLDYSQSIVYSTENSFEDRVRKTLIRKDDQYLPRIVESELRRIKRMRYEISDCRLPLITRQHTLGRLKERMVAFEQITPELTMDYYLTVQREVNSLGIKVDERNADLALMHNRCMKHMHQSAFIREKISMLNATLLQSEVIQIRKLEKRNILRDKVLKLKLEHSRLKVQKSNLDKKSGLLYKPALLHDFDDTTDFVEKKRCSIQKLKRSMHEILMRISFYESNTRSNVAPEAIREFRESLKK</sequence>
<feature type="compositionally biased region" description="Acidic residues" evidence="1">
    <location>
        <begin position="1"/>
        <end position="10"/>
    </location>
</feature>
<dbReference type="OMA" id="PFWYRLT"/>
<dbReference type="InterPro" id="IPR025254">
    <property type="entry name" value="CCDC113/CCDC96_CC"/>
</dbReference>
<feature type="compositionally biased region" description="Acidic residues" evidence="1">
    <location>
        <begin position="148"/>
        <end position="160"/>
    </location>
</feature>
<feature type="region of interest" description="Disordered" evidence="1">
    <location>
        <begin position="35"/>
        <end position="198"/>
    </location>
</feature>
<feature type="compositionally biased region" description="Basic and acidic residues" evidence="1">
    <location>
        <begin position="122"/>
        <end position="133"/>
    </location>
</feature>
<dbReference type="Proteomes" id="UP000494163">
    <property type="component" value="Chromosome 2L"/>
</dbReference>
<dbReference type="OrthoDB" id="10254794at2759"/>
<feature type="domain" description="CCDC113/CCDC96 coiled-coil" evidence="2">
    <location>
        <begin position="541"/>
        <end position="715"/>
    </location>
</feature>